<dbReference type="InterPro" id="IPR011990">
    <property type="entry name" value="TPR-like_helical_dom_sf"/>
</dbReference>
<sequence length="674" mass="73947">MTELRLESLVLPTAPLGEENPLPPLFGTGNVDFQVDMSEAPDVIRDGSVYGRVLSVAPYLMQDGYGRDRRPVAHPVAVLENELLTATFLLDQGGRLRSLIHRPTGRELLFRNEVLQPANLALRNAWFAGGIEWNVGTIGHAPGTYAPMHAGRLTHPDGTPVLRLWEFDRIRGVAFQIDFHLPPDADTLFVHPRISNPRDEDVPTYWWSNIAVPQTEKTRVVASADSAWSYAYSNRLETQPVSALDGSGDVSYPSRSPYAADYFFDTAGDPAPWIASLDEDGIGLGQTSTCELRGRKLFLWGKSAGGERWQEWLSEKGQRYIEIQAGLARTQFEHVLLPAADSLSWVEAYGRIDVPATEAHGSWEQARDATGRAMRERMPIARLREEREAGGLLAQSPVEEILHTGSGWGALERRERSSRGDRSLSSASIPFGDDSLGALQRPWLDLLERGAFPPANPADFPESMQIAEGWNLRLAASGGWLELAQRGSLLAARGDLRAAEASWLDSLSAVANVLALRNLGALNLHRGDGAGARNWYLRALELAPANRGLVIEALRALRAANDFDGARALIAGLSPDLRGDPRIRLAEAALCIESGDLEGGGDILQGGIEVPDLREGENVLSDLWIDYRTAVVARERSVSVTPALRAEVSSREVVPRDFDFRMVISDSELIMQRS</sequence>
<keyword evidence="4" id="KW-1185">Reference proteome</keyword>
<dbReference type="InterPro" id="IPR033396">
    <property type="entry name" value="DUF5107"/>
</dbReference>
<reference evidence="4" key="1">
    <citation type="journal article" date="2019" name="Int. J. Syst. Evol. Microbiol.">
        <title>The Global Catalogue of Microorganisms (GCM) 10K type strain sequencing project: providing services to taxonomists for standard genome sequencing and annotation.</title>
        <authorList>
            <consortium name="The Broad Institute Genomics Platform"/>
            <consortium name="The Broad Institute Genome Sequencing Center for Infectious Disease"/>
            <person name="Wu L."/>
            <person name="Ma J."/>
        </authorList>
    </citation>
    <scope>NUCLEOTIDE SEQUENCE [LARGE SCALE GENOMIC DNA]</scope>
    <source>
        <strain evidence="4">CCUG 43304</strain>
    </source>
</reference>
<dbReference type="SUPFAM" id="SSF48452">
    <property type="entry name" value="TPR-like"/>
    <property type="match status" value="1"/>
</dbReference>
<dbReference type="Proteomes" id="UP001596306">
    <property type="component" value="Unassembled WGS sequence"/>
</dbReference>
<gene>
    <name evidence="3" type="ORF">ACFQB0_10945</name>
</gene>
<accession>A0ABW1VET3</accession>
<dbReference type="InterPro" id="IPR019734">
    <property type="entry name" value="TPR_rpt"/>
</dbReference>
<evidence type="ECO:0000313" key="4">
    <source>
        <dbReference type="Proteomes" id="UP001596306"/>
    </source>
</evidence>
<name>A0ABW1VET3_9MICO</name>
<dbReference type="Gene3D" id="1.25.40.10">
    <property type="entry name" value="Tetratricopeptide repeat domain"/>
    <property type="match status" value="1"/>
</dbReference>
<feature type="domain" description="DUF5107" evidence="2">
    <location>
        <begin position="55"/>
        <end position="333"/>
    </location>
</feature>
<dbReference type="PROSITE" id="PS50005">
    <property type="entry name" value="TPR"/>
    <property type="match status" value="1"/>
</dbReference>
<dbReference type="EMBL" id="JBHSTP010000002">
    <property type="protein sequence ID" value="MFC6356623.1"/>
    <property type="molecule type" value="Genomic_DNA"/>
</dbReference>
<keyword evidence="1" id="KW-0802">TPR repeat</keyword>
<organism evidence="3 4">
    <name type="scientific">Luethyella okanaganae</name>
    <dbReference type="NCBI Taxonomy" id="69372"/>
    <lineage>
        <taxon>Bacteria</taxon>
        <taxon>Bacillati</taxon>
        <taxon>Actinomycetota</taxon>
        <taxon>Actinomycetes</taxon>
        <taxon>Micrococcales</taxon>
        <taxon>Microbacteriaceae</taxon>
        <taxon>Luethyella</taxon>
    </lineage>
</organism>
<protein>
    <submittedName>
        <fullName evidence="3">DUF5107 domain-containing protein</fullName>
    </submittedName>
</protein>
<evidence type="ECO:0000313" key="3">
    <source>
        <dbReference type="EMBL" id="MFC6356623.1"/>
    </source>
</evidence>
<evidence type="ECO:0000259" key="2">
    <source>
        <dbReference type="Pfam" id="PF17128"/>
    </source>
</evidence>
<evidence type="ECO:0000256" key="1">
    <source>
        <dbReference type="PROSITE-ProRule" id="PRU00339"/>
    </source>
</evidence>
<comment type="caution">
    <text evidence="3">The sequence shown here is derived from an EMBL/GenBank/DDBJ whole genome shotgun (WGS) entry which is preliminary data.</text>
</comment>
<dbReference type="RefSeq" id="WP_386731305.1">
    <property type="nucleotide sequence ID" value="NZ_JBHSTP010000002.1"/>
</dbReference>
<dbReference type="Pfam" id="PF17128">
    <property type="entry name" value="DUF5107"/>
    <property type="match status" value="1"/>
</dbReference>
<proteinExistence type="predicted"/>
<feature type="repeat" description="TPR" evidence="1">
    <location>
        <begin position="513"/>
        <end position="546"/>
    </location>
</feature>